<organism evidence="2 3">
    <name type="scientific">Lacihabitans lacunae</name>
    <dbReference type="NCBI Taxonomy" id="1028214"/>
    <lineage>
        <taxon>Bacteria</taxon>
        <taxon>Pseudomonadati</taxon>
        <taxon>Bacteroidota</taxon>
        <taxon>Cytophagia</taxon>
        <taxon>Cytophagales</taxon>
        <taxon>Leadbetterellaceae</taxon>
        <taxon>Lacihabitans</taxon>
    </lineage>
</organism>
<evidence type="ECO:0000313" key="3">
    <source>
        <dbReference type="Proteomes" id="UP001595616"/>
    </source>
</evidence>
<keyword evidence="1" id="KW-1133">Transmembrane helix</keyword>
<keyword evidence="3" id="KW-1185">Reference proteome</keyword>
<feature type="transmembrane region" description="Helical" evidence="1">
    <location>
        <begin position="6"/>
        <end position="28"/>
    </location>
</feature>
<keyword evidence="1" id="KW-0812">Transmembrane</keyword>
<dbReference type="Pfam" id="PF10067">
    <property type="entry name" value="DUF2306"/>
    <property type="match status" value="1"/>
</dbReference>
<evidence type="ECO:0000313" key="2">
    <source>
        <dbReference type="EMBL" id="MFC3810275.1"/>
    </source>
</evidence>
<protein>
    <submittedName>
        <fullName evidence="2">DUF2306 domain-containing protein</fullName>
    </submittedName>
</protein>
<feature type="transmembrane region" description="Helical" evidence="1">
    <location>
        <begin position="64"/>
        <end position="85"/>
    </location>
</feature>
<keyword evidence="1" id="KW-0472">Membrane</keyword>
<feature type="transmembrane region" description="Helical" evidence="1">
    <location>
        <begin position="40"/>
        <end position="58"/>
    </location>
</feature>
<gene>
    <name evidence="2" type="ORF">ACFOOI_06390</name>
</gene>
<dbReference type="InterPro" id="IPR018750">
    <property type="entry name" value="DUF2306_membrane"/>
</dbReference>
<proteinExistence type="predicted"/>
<feature type="transmembrane region" description="Helical" evidence="1">
    <location>
        <begin position="134"/>
        <end position="153"/>
    </location>
</feature>
<reference evidence="3" key="1">
    <citation type="journal article" date="2019" name="Int. J. Syst. Evol. Microbiol.">
        <title>The Global Catalogue of Microorganisms (GCM) 10K type strain sequencing project: providing services to taxonomists for standard genome sequencing and annotation.</title>
        <authorList>
            <consortium name="The Broad Institute Genomics Platform"/>
            <consortium name="The Broad Institute Genome Sequencing Center for Infectious Disease"/>
            <person name="Wu L."/>
            <person name="Ma J."/>
        </authorList>
    </citation>
    <scope>NUCLEOTIDE SEQUENCE [LARGE SCALE GENOMIC DNA]</scope>
    <source>
        <strain evidence="3">CECT 7956</strain>
    </source>
</reference>
<comment type="caution">
    <text evidence="2">The sequence shown here is derived from an EMBL/GenBank/DDBJ whole genome shotgun (WGS) entry which is preliminary data.</text>
</comment>
<sequence length="162" mass="18505">MEILKNIIGIIHTLAASVSIIAGAYVLLKIKGDIKHKKWGKCYFYAMLLNNLSALLIFRSFGYWFFPHSLAVVALAFLIPGYFVLRIKNFRAGIFVHIFCFVISYYLLIGGAVNEAFLRIPSLQKHDVGSPVNGMTHFAAMLYFIILLIFYLVKYRKFKLNS</sequence>
<dbReference type="Proteomes" id="UP001595616">
    <property type="component" value="Unassembled WGS sequence"/>
</dbReference>
<feature type="transmembrane region" description="Helical" evidence="1">
    <location>
        <begin position="92"/>
        <end position="114"/>
    </location>
</feature>
<evidence type="ECO:0000256" key="1">
    <source>
        <dbReference type="SAM" id="Phobius"/>
    </source>
</evidence>
<dbReference type="RefSeq" id="WP_379836270.1">
    <property type="nucleotide sequence ID" value="NZ_JBHRYQ010000001.1"/>
</dbReference>
<dbReference type="EMBL" id="JBHRYQ010000001">
    <property type="protein sequence ID" value="MFC3810275.1"/>
    <property type="molecule type" value="Genomic_DNA"/>
</dbReference>
<name>A0ABV7YTH1_9BACT</name>
<accession>A0ABV7YTH1</accession>